<evidence type="ECO:0000313" key="3">
    <source>
        <dbReference type="Proteomes" id="UP000270094"/>
    </source>
</evidence>
<protein>
    <submittedName>
        <fullName evidence="2">Uncharacterized protein</fullName>
    </submittedName>
</protein>
<dbReference type="Proteomes" id="UP000270094">
    <property type="component" value="Unassembled WGS sequence"/>
</dbReference>
<reference evidence="2 3" key="1">
    <citation type="submission" date="2018-11" db="EMBL/GenBank/DDBJ databases">
        <authorList>
            <consortium name="Pathogen Informatics"/>
        </authorList>
    </citation>
    <scope>NUCLEOTIDE SEQUENCE [LARGE SCALE GENOMIC DNA]</scope>
</reference>
<dbReference type="OrthoDB" id="5865181at2759"/>
<accession>A0A3P7KYC7</accession>
<dbReference type="AlphaFoldDB" id="A0A3P7KYC7"/>
<feature type="compositionally biased region" description="Basic and acidic residues" evidence="1">
    <location>
        <begin position="1"/>
        <end position="10"/>
    </location>
</feature>
<dbReference type="EMBL" id="UYYB01095306">
    <property type="protein sequence ID" value="VDM75415.1"/>
    <property type="molecule type" value="Genomic_DNA"/>
</dbReference>
<organism evidence="2 3">
    <name type="scientific">Strongylus vulgaris</name>
    <name type="common">Blood worm</name>
    <dbReference type="NCBI Taxonomy" id="40348"/>
    <lineage>
        <taxon>Eukaryota</taxon>
        <taxon>Metazoa</taxon>
        <taxon>Ecdysozoa</taxon>
        <taxon>Nematoda</taxon>
        <taxon>Chromadorea</taxon>
        <taxon>Rhabditida</taxon>
        <taxon>Rhabditina</taxon>
        <taxon>Rhabditomorpha</taxon>
        <taxon>Strongyloidea</taxon>
        <taxon>Strongylidae</taxon>
        <taxon>Strongylus</taxon>
    </lineage>
</organism>
<gene>
    <name evidence="2" type="ORF">SVUK_LOCUS10413</name>
</gene>
<feature type="region of interest" description="Disordered" evidence="1">
    <location>
        <begin position="1"/>
        <end position="58"/>
    </location>
</feature>
<proteinExistence type="predicted"/>
<evidence type="ECO:0000313" key="2">
    <source>
        <dbReference type="EMBL" id="VDM75415.1"/>
    </source>
</evidence>
<evidence type="ECO:0000256" key="1">
    <source>
        <dbReference type="SAM" id="MobiDB-lite"/>
    </source>
</evidence>
<keyword evidence="3" id="KW-1185">Reference proteome</keyword>
<feature type="compositionally biased region" description="Basic and acidic residues" evidence="1">
    <location>
        <begin position="29"/>
        <end position="44"/>
    </location>
</feature>
<sequence length="207" mass="23132">MQRTDSKNRGEVIGSHANRQDGQQMGIREIQRLQRSRTESKNRGEVIGSHANRQDGQQMGIRQIQRLQRFRTESKNRGEVIGSHADRQDGQQMGIRQIQRLQRSVRDLLTTNDECAITQLPHVPALPRPAKLSAQAIADLCGSKPPSDLFIQMVIVHEHWGKCDGSSDLAILELKQSLKSSVSICMPENDAKLALRLSVAGIGDNRK</sequence>
<name>A0A3P7KYC7_STRVU</name>